<sequence length="117" mass="12477">MPCLQGRNLCTSNSMKKYGLHGKLQATTGNGPALAQLLLEASKMVSTAKGCRLYLISQEDTAPDDVWVTEVWDSKEDHDNSLQAPGVKELIAQAMPLLAGRPDKGQQLTVLGGAGLN</sequence>
<dbReference type="PROSITE" id="PS51725">
    <property type="entry name" value="ABM"/>
    <property type="match status" value="1"/>
</dbReference>
<gene>
    <name evidence="2" type="ORF">BD749_3525</name>
</gene>
<keyword evidence="2" id="KW-0503">Monooxygenase</keyword>
<protein>
    <submittedName>
        <fullName evidence="2">Quinol monooxygenase YgiN</fullName>
    </submittedName>
</protein>
<dbReference type="InterPro" id="IPR007138">
    <property type="entry name" value="ABM_dom"/>
</dbReference>
<evidence type="ECO:0000313" key="2">
    <source>
        <dbReference type="EMBL" id="PKV62644.1"/>
    </source>
</evidence>
<accession>A0A2N3U7C9</accession>
<keyword evidence="2" id="KW-0560">Oxidoreductase</keyword>
<dbReference type="Gene3D" id="3.30.70.100">
    <property type="match status" value="1"/>
</dbReference>
<dbReference type="EMBL" id="PJMU01000004">
    <property type="protein sequence ID" value="PKV62644.1"/>
    <property type="molecule type" value="Genomic_DNA"/>
</dbReference>
<reference evidence="2 3" key="1">
    <citation type="submission" date="2017-12" db="EMBL/GenBank/DDBJ databases">
        <title>Genomic Encyclopedia of Type Strains, Phase III (KMG-III): the genomes of soil and plant-associated and newly described type strains.</title>
        <authorList>
            <person name="Whitman W."/>
        </authorList>
    </citation>
    <scope>NUCLEOTIDE SEQUENCE [LARGE SCALE GENOMIC DNA]</scope>
    <source>
        <strain evidence="2 3">LP43</strain>
    </source>
</reference>
<evidence type="ECO:0000313" key="3">
    <source>
        <dbReference type="Proteomes" id="UP000233782"/>
    </source>
</evidence>
<comment type="caution">
    <text evidence="2">The sequence shown here is derived from an EMBL/GenBank/DDBJ whole genome shotgun (WGS) entry which is preliminary data.</text>
</comment>
<organism evidence="2 3">
    <name type="scientific">Pontibacter ramchanderi</name>
    <dbReference type="NCBI Taxonomy" id="1179743"/>
    <lineage>
        <taxon>Bacteria</taxon>
        <taxon>Pseudomonadati</taxon>
        <taxon>Bacteroidota</taxon>
        <taxon>Cytophagia</taxon>
        <taxon>Cytophagales</taxon>
        <taxon>Hymenobacteraceae</taxon>
        <taxon>Pontibacter</taxon>
    </lineage>
</organism>
<dbReference type="InterPro" id="IPR011008">
    <property type="entry name" value="Dimeric_a/b-barrel"/>
</dbReference>
<dbReference type="SUPFAM" id="SSF54909">
    <property type="entry name" value="Dimeric alpha+beta barrel"/>
    <property type="match status" value="1"/>
</dbReference>
<keyword evidence="3" id="KW-1185">Reference proteome</keyword>
<name>A0A2N3U7C9_9BACT</name>
<evidence type="ECO:0000259" key="1">
    <source>
        <dbReference type="PROSITE" id="PS51725"/>
    </source>
</evidence>
<proteinExistence type="predicted"/>
<dbReference type="Pfam" id="PF03992">
    <property type="entry name" value="ABM"/>
    <property type="match status" value="1"/>
</dbReference>
<dbReference type="GO" id="GO:0004497">
    <property type="term" value="F:monooxygenase activity"/>
    <property type="evidence" value="ECO:0007669"/>
    <property type="project" value="UniProtKB-KW"/>
</dbReference>
<dbReference type="Proteomes" id="UP000233782">
    <property type="component" value="Unassembled WGS sequence"/>
</dbReference>
<dbReference type="AlphaFoldDB" id="A0A2N3U7C9"/>
<feature type="domain" description="ABM" evidence="1">
    <location>
        <begin position="18"/>
        <end position="111"/>
    </location>
</feature>